<dbReference type="InterPro" id="IPR047153">
    <property type="entry name" value="TRIM45/56/19-like"/>
</dbReference>
<dbReference type="SUPFAM" id="SSF57850">
    <property type="entry name" value="RING/U-box"/>
    <property type="match status" value="1"/>
</dbReference>
<comment type="caution">
    <text evidence="8">The sequence shown here is derived from an EMBL/GenBank/DDBJ whole genome shotgun (WGS) entry which is preliminary data.</text>
</comment>
<evidence type="ECO:0000313" key="8">
    <source>
        <dbReference type="EMBL" id="CAG2242090.1"/>
    </source>
</evidence>
<feature type="compositionally biased region" description="Polar residues" evidence="5">
    <location>
        <begin position="748"/>
        <end position="761"/>
    </location>
</feature>
<feature type="compositionally biased region" description="Polar residues" evidence="5">
    <location>
        <begin position="697"/>
        <end position="726"/>
    </location>
</feature>
<dbReference type="SMART" id="SM00336">
    <property type="entry name" value="BBOX"/>
    <property type="match status" value="1"/>
</dbReference>
<dbReference type="GO" id="GO:0061630">
    <property type="term" value="F:ubiquitin protein ligase activity"/>
    <property type="evidence" value="ECO:0007669"/>
    <property type="project" value="UniProtKB-EC"/>
</dbReference>
<dbReference type="Gene3D" id="3.30.40.10">
    <property type="entry name" value="Zinc/RING finger domain, C3HC4 (zinc finger)"/>
    <property type="match status" value="1"/>
</dbReference>
<evidence type="ECO:0000256" key="2">
    <source>
        <dbReference type="ARBA" id="ARBA00022771"/>
    </source>
</evidence>
<feature type="domain" description="RING-type" evidence="6">
    <location>
        <begin position="14"/>
        <end position="61"/>
    </location>
</feature>
<keyword evidence="8" id="KW-0012">Acyltransferase</keyword>
<dbReference type="Gene3D" id="3.30.160.60">
    <property type="entry name" value="Classic Zinc Finger"/>
    <property type="match status" value="1"/>
</dbReference>
<keyword evidence="2 4" id="KW-0863">Zinc-finger</keyword>
<keyword evidence="3" id="KW-0862">Zinc</keyword>
<evidence type="ECO:0000259" key="6">
    <source>
        <dbReference type="PROSITE" id="PS50089"/>
    </source>
</evidence>
<evidence type="ECO:0000256" key="4">
    <source>
        <dbReference type="PROSITE-ProRule" id="PRU00024"/>
    </source>
</evidence>
<dbReference type="InterPro" id="IPR000315">
    <property type="entry name" value="Znf_B-box"/>
</dbReference>
<dbReference type="GO" id="GO:0008270">
    <property type="term" value="F:zinc ion binding"/>
    <property type="evidence" value="ECO:0007669"/>
    <property type="project" value="UniProtKB-KW"/>
</dbReference>
<dbReference type="CDD" id="cd19757">
    <property type="entry name" value="Bbox1"/>
    <property type="match status" value="1"/>
</dbReference>
<dbReference type="InterPro" id="IPR027370">
    <property type="entry name" value="Znf-RING_euk"/>
</dbReference>
<evidence type="ECO:0000256" key="1">
    <source>
        <dbReference type="ARBA" id="ARBA00022723"/>
    </source>
</evidence>
<feature type="region of interest" description="Disordered" evidence="5">
    <location>
        <begin position="600"/>
        <end position="769"/>
    </location>
</feature>
<dbReference type="PANTHER" id="PTHR25462:SF299">
    <property type="entry name" value="E3 UBIQUITIN-PROTEIN LIGASE TRIM56"/>
    <property type="match status" value="1"/>
</dbReference>
<dbReference type="EMBL" id="CAJPWZ010002628">
    <property type="protein sequence ID" value="CAG2242090.1"/>
    <property type="molecule type" value="Genomic_DNA"/>
</dbReference>
<dbReference type="InterPro" id="IPR001841">
    <property type="entry name" value="Znf_RING"/>
</dbReference>
<protein>
    <submittedName>
        <fullName evidence="8">TRIM56</fullName>
        <ecNumber evidence="8">2.3.2.27</ecNumber>
    </submittedName>
</protein>
<keyword evidence="1" id="KW-0479">Metal-binding</keyword>
<evidence type="ECO:0000259" key="7">
    <source>
        <dbReference type="PROSITE" id="PS50119"/>
    </source>
</evidence>
<dbReference type="InterPro" id="IPR017907">
    <property type="entry name" value="Znf_RING_CS"/>
</dbReference>
<dbReference type="PROSITE" id="PS50119">
    <property type="entry name" value="ZF_BBOX"/>
    <property type="match status" value="1"/>
</dbReference>
<reference evidence="8" key="1">
    <citation type="submission" date="2021-03" db="EMBL/GenBank/DDBJ databases">
        <authorList>
            <person name="Bekaert M."/>
        </authorList>
    </citation>
    <scope>NUCLEOTIDE SEQUENCE</scope>
</reference>
<organism evidence="8 9">
    <name type="scientific">Mytilus edulis</name>
    <name type="common">Blue mussel</name>
    <dbReference type="NCBI Taxonomy" id="6550"/>
    <lineage>
        <taxon>Eukaryota</taxon>
        <taxon>Metazoa</taxon>
        <taxon>Spiralia</taxon>
        <taxon>Lophotrochozoa</taxon>
        <taxon>Mollusca</taxon>
        <taxon>Bivalvia</taxon>
        <taxon>Autobranchia</taxon>
        <taxon>Pteriomorphia</taxon>
        <taxon>Mytilida</taxon>
        <taxon>Mytiloidea</taxon>
        <taxon>Mytilidae</taxon>
        <taxon>Mytilinae</taxon>
        <taxon>Mytilus</taxon>
    </lineage>
</organism>
<feature type="domain" description="B box-type" evidence="7">
    <location>
        <begin position="94"/>
        <end position="144"/>
    </location>
</feature>
<dbReference type="Pfam" id="PF13445">
    <property type="entry name" value="zf-RING_UBOX"/>
    <property type="match status" value="1"/>
</dbReference>
<name>A0A8S3U6S2_MYTED</name>
<dbReference type="InterPro" id="IPR013083">
    <property type="entry name" value="Znf_RING/FYVE/PHD"/>
</dbReference>
<dbReference type="PROSITE" id="PS50089">
    <property type="entry name" value="ZF_RING_2"/>
    <property type="match status" value="1"/>
</dbReference>
<dbReference type="CDD" id="cd19776">
    <property type="entry name" value="Bbox2_TRIM25_C-IV"/>
    <property type="match status" value="1"/>
</dbReference>
<dbReference type="EC" id="2.3.2.27" evidence="8"/>
<evidence type="ECO:0000256" key="3">
    <source>
        <dbReference type="ARBA" id="ARBA00022833"/>
    </source>
</evidence>
<keyword evidence="9" id="KW-1185">Reference proteome</keyword>
<dbReference type="PANTHER" id="PTHR25462">
    <property type="entry name" value="BONUS, ISOFORM C-RELATED"/>
    <property type="match status" value="1"/>
</dbReference>
<keyword evidence="8" id="KW-0808">Transferase</keyword>
<proteinExistence type="predicted"/>
<dbReference type="AlphaFoldDB" id="A0A8S3U6S2"/>
<dbReference type="Proteomes" id="UP000683360">
    <property type="component" value="Unassembled WGS sequence"/>
</dbReference>
<evidence type="ECO:0000313" key="9">
    <source>
        <dbReference type="Proteomes" id="UP000683360"/>
    </source>
</evidence>
<dbReference type="PROSITE" id="PS00518">
    <property type="entry name" value="ZF_RING_1"/>
    <property type="match status" value="1"/>
</dbReference>
<evidence type="ECO:0000256" key="5">
    <source>
        <dbReference type="SAM" id="MobiDB-lite"/>
    </source>
</evidence>
<accession>A0A8S3U6S2</accession>
<dbReference type="GO" id="GO:0060340">
    <property type="term" value="P:positive regulation of type I interferon-mediated signaling pathway"/>
    <property type="evidence" value="ECO:0007669"/>
    <property type="project" value="TreeGrafter"/>
</dbReference>
<dbReference type="GO" id="GO:0045087">
    <property type="term" value="P:innate immune response"/>
    <property type="evidence" value="ECO:0007669"/>
    <property type="project" value="TreeGrafter"/>
</dbReference>
<dbReference type="GO" id="GO:0005654">
    <property type="term" value="C:nucleoplasm"/>
    <property type="evidence" value="ECO:0007669"/>
    <property type="project" value="TreeGrafter"/>
</dbReference>
<sequence length="769" mass="86043">MAEGVDSSIDILTCPICLERYTKPKYLPCLHTFCEDCILTYIVSVFKKSEKKVNIECPVCRTTVTLPKEGCTPREWVGQFPGNFLIVGLLEKENRKKLCMSCERLDIVSQAIFICNDCSDTLCDICQKYHSSNKSTSNHEIKNIFTLPEKEKVHKTFQNICSDHSKKLKLFCNDHNVPCCTLCVSLCHRKCDSVVTFEEAVKTFSTDFKLDKIKTYIRDVSNDCDNLISHYVECLQSNDRQYEKEHKGIEETCDYIISKVKATEKLKKDELTKMYDEKQHILKHRLETCQVLTTVVSDKLTEISHEKGSEIQRLIMAYTIEDEIKQHKQILKTYREDEHKLVIHVEKVLPKDIDMFMNSLCELSWGSNVESPTLLPPKSSPGFNLERDISFSKSVNDSGIGGFNFVLPTTDKKSSGFSSQYGATLLSATDVQFGQTPTTPDKRTLDTGRRFTIGGQTSTSAMKITSDGTATTKPPFSGGFRFGKLPEVAKNEPTPGAVSFGQTVSPISDMKIETPEYIKKISSSEANSGFKFCTPDSARFKSDSDADSGLNFLPLDSTKYKSDSEADSRFKFYTPEYTKKRSDSEASSGFKFFTKILQNSTKNKSDSDANSGFKFYTSDSTKNKSDSDTDSGFKFPTPDSTKNKSDYDANSGFKFYTSDSTKNKSDSDTDSGFTFPTPDSTKYKSDSDANSGFKFYTSDSTKNKSYSDANSGFTFPTPDSTKNTSDSKADSGFTFPTPDSTKNKSDSDANSGFTFLTPDSTNLKDKSFL</sequence>
<dbReference type="OrthoDB" id="10066958at2759"/>
<gene>
    <name evidence="8" type="ORF">MEDL_54281</name>
</gene>
<dbReference type="SMART" id="SM00184">
    <property type="entry name" value="RING"/>
    <property type="match status" value="1"/>
</dbReference>
<dbReference type="SUPFAM" id="SSF57845">
    <property type="entry name" value="B-box zinc-binding domain"/>
    <property type="match status" value="1"/>
</dbReference>